<comment type="caution">
    <text evidence="6">The sequence shown here is derived from an EMBL/GenBank/DDBJ whole genome shotgun (WGS) entry which is preliminary data.</text>
</comment>
<gene>
    <name evidence="6" type="ORF">PPERSA_02252</name>
</gene>
<name>A0A0V0QKT7_PSEPJ</name>
<evidence type="ECO:0000256" key="5">
    <source>
        <dbReference type="ARBA" id="ARBA00023212"/>
    </source>
</evidence>
<dbReference type="Proteomes" id="UP000054937">
    <property type="component" value="Unassembled WGS sequence"/>
</dbReference>
<dbReference type="SUPFAM" id="SSF69645">
    <property type="entry name" value="Arp2/3 complex subunits"/>
    <property type="match status" value="1"/>
</dbReference>
<comment type="subcellular location">
    <subcellularLocation>
        <location evidence="1">Cytoplasm</location>
        <location evidence="1">Cytoskeleton</location>
    </subcellularLocation>
</comment>
<keyword evidence="3" id="KW-0963">Cytoplasm</keyword>
<evidence type="ECO:0000313" key="7">
    <source>
        <dbReference type="Proteomes" id="UP000054937"/>
    </source>
</evidence>
<evidence type="ECO:0000256" key="3">
    <source>
        <dbReference type="ARBA" id="ARBA00022490"/>
    </source>
</evidence>
<dbReference type="AlphaFoldDB" id="A0A0V0QKT7"/>
<keyword evidence="7" id="KW-1185">Reference proteome</keyword>
<evidence type="ECO:0000256" key="2">
    <source>
        <dbReference type="ARBA" id="ARBA00005919"/>
    </source>
</evidence>
<keyword evidence="4" id="KW-0009">Actin-binding</keyword>
<comment type="similarity">
    <text evidence="2">Belongs to the ARPC4 family.</text>
</comment>
<evidence type="ECO:0000256" key="4">
    <source>
        <dbReference type="ARBA" id="ARBA00023203"/>
    </source>
</evidence>
<dbReference type="InterPro" id="IPR034666">
    <property type="entry name" value="ARPC2/4"/>
</dbReference>
<dbReference type="InParanoid" id="A0A0V0QKT7"/>
<dbReference type="OMA" id="EAYLGEF"/>
<dbReference type="GO" id="GO:0030041">
    <property type="term" value="P:actin filament polymerization"/>
    <property type="evidence" value="ECO:0007669"/>
    <property type="project" value="InterPro"/>
</dbReference>
<evidence type="ECO:0000313" key="6">
    <source>
        <dbReference type="EMBL" id="KRX02762.1"/>
    </source>
</evidence>
<dbReference type="PANTHER" id="PTHR22629">
    <property type="entry name" value="ARP2/3 COMPLEX 20 KD SUBUNIT"/>
    <property type="match status" value="1"/>
</dbReference>
<evidence type="ECO:0000256" key="1">
    <source>
        <dbReference type="ARBA" id="ARBA00004245"/>
    </source>
</evidence>
<dbReference type="OrthoDB" id="336240at2759"/>
<dbReference type="GO" id="GO:0005885">
    <property type="term" value="C:Arp2/3 protein complex"/>
    <property type="evidence" value="ECO:0007669"/>
    <property type="project" value="InterPro"/>
</dbReference>
<keyword evidence="5" id="KW-0206">Cytoskeleton</keyword>
<dbReference type="PANTHER" id="PTHR22629:SF0">
    <property type="entry name" value="ACTIN-RELATED PROTEIN 2_3 COMPLEX SUBUNIT 4"/>
    <property type="match status" value="1"/>
</dbReference>
<dbReference type="GO" id="GO:0051015">
    <property type="term" value="F:actin filament binding"/>
    <property type="evidence" value="ECO:0007669"/>
    <property type="project" value="TreeGrafter"/>
</dbReference>
<dbReference type="Gene3D" id="3.30.1460.20">
    <property type="match status" value="1"/>
</dbReference>
<evidence type="ECO:0008006" key="8">
    <source>
        <dbReference type="Google" id="ProtNLM"/>
    </source>
</evidence>
<dbReference type="Pfam" id="PF05856">
    <property type="entry name" value="ARPC4"/>
    <property type="match status" value="1"/>
</dbReference>
<organism evidence="6 7">
    <name type="scientific">Pseudocohnilembus persalinus</name>
    <name type="common">Ciliate</name>
    <dbReference type="NCBI Taxonomy" id="266149"/>
    <lineage>
        <taxon>Eukaryota</taxon>
        <taxon>Sar</taxon>
        <taxon>Alveolata</taxon>
        <taxon>Ciliophora</taxon>
        <taxon>Intramacronucleata</taxon>
        <taxon>Oligohymenophorea</taxon>
        <taxon>Scuticociliatia</taxon>
        <taxon>Philasterida</taxon>
        <taxon>Pseudocohnilembidae</taxon>
        <taxon>Pseudocohnilembus</taxon>
    </lineage>
</organism>
<dbReference type="GO" id="GO:0034314">
    <property type="term" value="P:Arp2/3 complex-mediated actin nucleation"/>
    <property type="evidence" value="ECO:0007669"/>
    <property type="project" value="InterPro"/>
</dbReference>
<dbReference type="EMBL" id="LDAU01000152">
    <property type="protein sequence ID" value="KRX02762.1"/>
    <property type="molecule type" value="Genomic_DNA"/>
</dbReference>
<sequence>MALDLKTYINAIGSSLDAALCLSDFPSEIVEKDNKPEVELFGYMSKTKPLVNQPIYIARSVKEKCLIESSINSCRISFAIKQNDELDKLIGERFSRYITSRADQFEILRRIPLKGYDVTFLISSSHLEKYDKAQLISYITDFIQDIEKYMTEIKLNIVFQTRKAAKQFVQQMSDNQ</sequence>
<protein>
    <recommendedName>
        <fullName evidence="8">Actin-related protein 2/3 complex subunit 4</fullName>
    </recommendedName>
</protein>
<proteinExistence type="inferred from homology"/>
<accession>A0A0V0QKT7</accession>
<reference evidence="6 7" key="1">
    <citation type="journal article" date="2015" name="Sci. Rep.">
        <title>Genome of the facultative scuticociliatosis pathogen Pseudocohnilembus persalinus provides insight into its virulence through horizontal gene transfer.</title>
        <authorList>
            <person name="Xiong J."/>
            <person name="Wang G."/>
            <person name="Cheng J."/>
            <person name="Tian M."/>
            <person name="Pan X."/>
            <person name="Warren A."/>
            <person name="Jiang C."/>
            <person name="Yuan D."/>
            <person name="Miao W."/>
        </authorList>
    </citation>
    <scope>NUCLEOTIDE SEQUENCE [LARGE SCALE GENOMIC DNA]</scope>
    <source>
        <strain evidence="6">36N120E</strain>
    </source>
</reference>
<dbReference type="InterPro" id="IPR008384">
    <property type="entry name" value="ARPC4"/>
</dbReference>